<protein>
    <recommendedName>
        <fullName evidence="3">DDE-1 domain-containing protein</fullName>
    </recommendedName>
</protein>
<dbReference type="AlphaFoldDB" id="A0A165MK54"/>
<evidence type="ECO:0000313" key="2">
    <source>
        <dbReference type="Proteomes" id="UP000077266"/>
    </source>
</evidence>
<sequence>MHVFGFSPRRPTRAAAKIPDNAMELGWRTQMRLCYLMHRYRIPAELVVNSDQTQCRYGFGTSRTWEETGAKQVTVHGKDEKRAFTIFAGITMSGSQLPFQAIYHGQTERSLPRPDAEGYDRAIELGFRFEPSKSDTYWSTQATMCSYVIDILAPYLERMRVELGLPITQRFIWLIDSWSVHRSEEFRDWMRANYPKIIVPYVPACCTAHRKCEDASGMNG</sequence>
<name>A0A165MK54_EXIGL</name>
<dbReference type="OrthoDB" id="3341102at2759"/>
<keyword evidence="2" id="KW-1185">Reference proteome</keyword>
<accession>A0A165MK54</accession>
<proteinExistence type="predicted"/>
<evidence type="ECO:0008006" key="3">
    <source>
        <dbReference type="Google" id="ProtNLM"/>
    </source>
</evidence>
<dbReference type="InParanoid" id="A0A165MK54"/>
<dbReference type="EMBL" id="KV425910">
    <property type="protein sequence ID" value="KZV99387.1"/>
    <property type="molecule type" value="Genomic_DNA"/>
</dbReference>
<gene>
    <name evidence="1" type="ORF">EXIGLDRAFT_712210</name>
</gene>
<dbReference type="Proteomes" id="UP000077266">
    <property type="component" value="Unassembled WGS sequence"/>
</dbReference>
<organism evidence="1 2">
    <name type="scientific">Exidia glandulosa HHB12029</name>
    <dbReference type="NCBI Taxonomy" id="1314781"/>
    <lineage>
        <taxon>Eukaryota</taxon>
        <taxon>Fungi</taxon>
        <taxon>Dikarya</taxon>
        <taxon>Basidiomycota</taxon>
        <taxon>Agaricomycotina</taxon>
        <taxon>Agaricomycetes</taxon>
        <taxon>Auriculariales</taxon>
        <taxon>Exidiaceae</taxon>
        <taxon>Exidia</taxon>
    </lineage>
</organism>
<reference evidence="1 2" key="1">
    <citation type="journal article" date="2016" name="Mol. Biol. Evol.">
        <title>Comparative Genomics of Early-Diverging Mushroom-Forming Fungi Provides Insights into the Origins of Lignocellulose Decay Capabilities.</title>
        <authorList>
            <person name="Nagy L.G."/>
            <person name="Riley R."/>
            <person name="Tritt A."/>
            <person name="Adam C."/>
            <person name="Daum C."/>
            <person name="Floudas D."/>
            <person name="Sun H."/>
            <person name="Yadav J.S."/>
            <person name="Pangilinan J."/>
            <person name="Larsson K.H."/>
            <person name="Matsuura K."/>
            <person name="Barry K."/>
            <person name="Labutti K."/>
            <person name="Kuo R."/>
            <person name="Ohm R.A."/>
            <person name="Bhattacharya S.S."/>
            <person name="Shirouzu T."/>
            <person name="Yoshinaga Y."/>
            <person name="Martin F.M."/>
            <person name="Grigoriev I.V."/>
            <person name="Hibbett D.S."/>
        </authorList>
    </citation>
    <scope>NUCLEOTIDE SEQUENCE [LARGE SCALE GENOMIC DNA]</scope>
    <source>
        <strain evidence="1 2">HHB12029</strain>
    </source>
</reference>
<evidence type="ECO:0000313" key="1">
    <source>
        <dbReference type="EMBL" id="KZV99387.1"/>
    </source>
</evidence>
<dbReference type="STRING" id="1314781.A0A165MK54"/>